<protein>
    <submittedName>
        <fullName evidence="3">2-C-methyl-D-erythritol 4-phosphate cytidylyltransferase</fullName>
    </submittedName>
</protein>
<dbReference type="SUPFAM" id="SSF53448">
    <property type="entry name" value="Nucleotide-diphospho-sugar transferases"/>
    <property type="match status" value="1"/>
</dbReference>
<dbReference type="RefSeq" id="WP_004129166.1">
    <property type="nucleotide sequence ID" value="NZ_ADES01000019.1"/>
</dbReference>
<dbReference type="GO" id="GO:0070567">
    <property type="term" value="F:cytidylyltransferase activity"/>
    <property type="evidence" value="ECO:0007669"/>
    <property type="project" value="InterPro"/>
</dbReference>
<comment type="caution">
    <text evidence="3">The sequence shown here is derived from an EMBL/GenBank/DDBJ whole genome shotgun (WGS) entry which is preliminary data.</text>
</comment>
<dbReference type="EMBL" id="ADES01000019">
    <property type="protein sequence ID" value="EIK82168.1"/>
    <property type="molecule type" value="Genomic_DNA"/>
</dbReference>
<evidence type="ECO:0000313" key="4">
    <source>
        <dbReference type="Proteomes" id="UP000032875"/>
    </source>
</evidence>
<dbReference type="InterPro" id="IPR034683">
    <property type="entry name" value="IspD/TarI"/>
</dbReference>
<dbReference type="PANTHER" id="PTHR43015">
    <property type="entry name" value="D-RIBITOL-5-PHOSPHATE CYTIDYLYLTRANSFERASE"/>
    <property type="match status" value="1"/>
</dbReference>
<accession>I4LYX8</accession>
<evidence type="ECO:0000256" key="2">
    <source>
        <dbReference type="ARBA" id="ARBA00022695"/>
    </source>
</evidence>
<organism evidence="3 4">
    <name type="scientific">Gardnerella vaginalis 1500E</name>
    <dbReference type="NCBI Taxonomy" id="698957"/>
    <lineage>
        <taxon>Bacteria</taxon>
        <taxon>Bacillati</taxon>
        <taxon>Actinomycetota</taxon>
        <taxon>Actinomycetes</taxon>
        <taxon>Bifidobacteriales</taxon>
        <taxon>Bifidobacteriaceae</taxon>
        <taxon>Gardnerella</taxon>
    </lineage>
</organism>
<keyword evidence="1 3" id="KW-0808">Transferase</keyword>
<sequence>MHAVLLQAGGIGIRTGYNIPKQFIPVKEKPIIAHTLECFQNNDSVDEIYISCLTDWITTLRIICKNYNFTKVQHIFDGGKNIFESTSKCIDGIQQNINTNPLILIHEAVRPLVTSKMIEDSFYVAEKFGNAVACYEQIDETASIENCKITSLNFSQNLFVIQNPHTFRLKKLLWAYQHKNENFGYQGTAVLMNRLGETLHCSKGDRDCFKITYEEDIRRFEMLLNQRNHNQ</sequence>
<dbReference type="AlphaFoldDB" id="I4LYX8"/>
<name>I4LYX8_GARVA</name>
<proteinExistence type="predicted"/>
<dbReference type="Proteomes" id="UP000032875">
    <property type="component" value="Unassembled WGS sequence"/>
</dbReference>
<dbReference type="GO" id="GO:0005829">
    <property type="term" value="C:cytosol"/>
    <property type="evidence" value="ECO:0007669"/>
    <property type="project" value="TreeGrafter"/>
</dbReference>
<evidence type="ECO:0000256" key="1">
    <source>
        <dbReference type="ARBA" id="ARBA00022679"/>
    </source>
</evidence>
<keyword evidence="2 3" id="KW-0548">Nucleotidyltransferase</keyword>
<reference evidence="3 4" key="1">
    <citation type="journal article" date="2012" name="J. Bacteriol.">
        <title>Comparative Genomic Analyses of 17 Clinical Isolates of Gardnerella vaginalis Provide Evidence of Multiple Genetically Isolated Clades Consistent with Subspeciation into Genovars.</title>
        <authorList>
            <person name="Ahmed A."/>
            <person name="Earl J."/>
            <person name="Retchless A."/>
            <person name="Hillier S."/>
            <person name="Rabe L."/>
            <person name="Cherpes T."/>
            <person name="Powell E."/>
            <person name="Janto B."/>
            <person name="Eutsey R."/>
            <person name="Hiller N.L."/>
            <person name="Boissy R."/>
            <person name="Dahlgreen M."/>
            <person name="Hall B."/>
            <person name="Costerton J."/>
            <person name="Post J.C."/>
            <person name="Hu F."/>
            <person name="Ehrlich G."/>
        </authorList>
    </citation>
    <scope>NUCLEOTIDE SEQUENCE [LARGE SCALE GENOMIC DNA]</scope>
    <source>
        <strain evidence="3 4">1500E</strain>
    </source>
</reference>
<dbReference type="InterPro" id="IPR029044">
    <property type="entry name" value="Nucleotide-diphossugar_trans"/>
</dbReference>
<dbReference type="PANTHER" id="PTHR43015:SF1">
    <property type="entry name" value="D-RIBITOL-5-PHOSPHATE CYTIDYLYLTRANSFERASE"/>
    <property type="match status" value="1"/>
</dbReference>
<evidence type="ECO:0000313" key="3">
    <source>
        <dbReference type="EMBL" id="EIK82168.1"/>
    </source>
</evidence>
<dbReference type="Gene3D" id="3.90.550.10">
    <property type="entry name" value="Spore Coat Polysaccharide Biosynthesis Protein SpsA, Chain A"/>
    <property type="match status" value="1"/>
</dbReference>
<dbReference type="PATRIC" id="fig|698957.3.peg.989"/>
<dbReference type="Pfam" id="PF01128">
    <property type="entry name" value="IspD"/>
    <property type="match status" value="1"/>
</dbReference>
<gene>
    <name evidence="3" type="ORF">CGSMWGv1500E_05116</name>
</gene>